<reference evidence="3" key="1">
    <citation type="submission" date="2020-05" db="EMBL/GenBank/DDBJ databases">
        <title>Phylogenomic resolution of chytrid fungi.</title>
        <authorList>
            <person name="Stajich J.E."/>
            <person name="Amses K."/>
            <person name="Simmons R."/>
            <person name="Seto K."/>
            <person name="Myers J."/>
            <person name="Bonds A."/>
            <person name="Quandt C.A."/>
            <person name="Barry K."/>
            <person name="Liu P."/>
            <person name="Grigoriev I."/>
            <person name="Longcore J.E."/>
            <person name="James T.Y."/>
        </authorList>
    </citation>
    <scope>NUCLEOTIDE SEQUENCE</scope>
    <source>
        <strain evidence="3">JEL0318</strain>
    </source>
</reference>
<evidence type="ECO:0000313" key="3">
    <source>
        <dbReference type="EMBL" id="KAJ3054733.1"/>
    </source>
</evidence>
<organism evidence="3 4">
    <name type="scientific">Rhizophlyctis rosea</name>
    <dbReference type="NCBI Taxonomy" id="64517"/>
    <lineage>
        <taxon>Eukaryota</taxon>
        <taxon>Fungi</taxon>
        <taxon>Fungi incertae sedis</taxon>
        <taxon>Chytridiomycota</taxon>
        <taxon>Chytridiomycota incertae sedis</taxon>
        <taxon>Chytridiomycetes</taxon>
        <taxon>Rhizophlyctidales</taxon>
        <taxon>Rhizophlyctidaceae</taxon>
        <taxon>Rhizophlyctis</taxon>
    </lineage>
</organism>
<dbReference type="CDD" id="cd09212">
    <property type="entry name" value="PUB"/>
    <property type="match status" value="1"/>
</dbReference>
<evidence type="ECO:0000313" key="4">
    <source>
        <dbReference type="Proteomes" id="UP001212841"/>
    </source>
</evidence>
<accession>A0AAD5SHV4</accession>
<dbReference type="AlphaFoldDB" id="A0AAD5SHV4"/>
<proteinExistence type="predicted"/>
<name>A0AAD5SHV4_9FUNG</name>
<dbReference type="SUPFAM" id="SSF143503">
    <property type="entry name" value="PUG domain-like"/>
    <property type="match status" value="1"/>
</dbReference>
<feature type="transmembrane region" description="Helical" evidence="2">
    <location>
        <begin position="278"/>
        <end position="298"/>
    </location>
</feature>
<keyword evidence="4" id="KW-1185">Reference proteome</keyword>
<protein>
    <submittedName>
        <fullName evidence="3">Uncharacterized protein</fullName>
    </submittedName>
</protein>
<gene>
    <name evidence="3" type="ORF">HK097_000980</name>
</gene>
<sequence length="554" mass="62364">MLASAVDVIVAENPPQAAHQCLSTLLTIAQNLSRDRQKYGILKGTNERLQKDVIQIEGGLEALVTMGFNAETDDLSNSIYYEFQSITHTPQLPKYIKILSNALMVVKDLRARSTADYESLSSGGPSGLKPRKQSRSDGFVDVKREVRMIGQERHERSEPLEEHGEEDGFASDSSSPTSSLYASSISSAPNSRAPSPVTTQPPQILTARQRLEAQRCQRLNRVESAAKELRKVAKERHGGQGMMSRMPERSGEEDEEGDRGQEGEAPEGLDRFAKTLPWWFKPLDIGVLLVVLAVVAMGLIDPDIFPGLLLMLVLYFVFMSRTRSSARVGADGSILRSSATSSTGRYRSNEMNLKQMQQREQVREIMARARYADNSPSLPNRMVQTLKSWILHPPTPIDLLKSFISYINRRYDHLFILSILLYLSIYVIYPNIQSYRHKSAAAGTAWDGSKDLIPSHGSRPVFPQPTPQQLHIYKVYYMSNPKLMEKMFMAGPMACLNSVGKKREMCEAFWWIAKDQEAWQQMWGIDKKMEEARVLGEIEAAKGWAANYNPWLEG</sequence>
<feature type="compositionally biased region" description="Low complexity" evidence="1">
    <location>
        <begin position="170"/>
        <end position="196"/>
    </location>
</feature>
<dbReference type="Proteomes" id="UP001212841">
    <property type="component" value="Unassembled WGS sequence"/>
</dbReference>
<feature type="compositionally biased region" description="Basic and acidic residues" evidence="1">
    <location>
        <begin position="258"/>
        <end position="267"/>
    </location>
</feature>
<dbReference type="Gene3D" id="1.20.58.2190">
    <property type="match status" value="1"/>
</dbReference>
<keyword evidence="2" id="KW-0812">Transmembrane</keyword>
<keyword evidence="2" id="KW-0472">Membrane</keyword>
<feature type="region of interest" description="Disordered" evidence="1">
    <location>
        <begin position="116"/>
        <end position="201"/>
    </location>
</feature>
<evidence type="ECO:0000256" key="2">
    <source>
        <dbReference type="SAM" id="Phobius"/>
    </source>
</evidence>
<evidence type="ECO:0000256" key="1">
    <source>
        <dbReference type="SAM" id="MobiDB-lite"/>
    </source>
</evidence>
<feature type="transmembrane region" description="Helical" evidence="2">
    <location>
        <begin position="411"/>
        <end position="429"/>
    </location>
</feature>
<dbReference type="InterPro" id="IPR036339">
    <property type="entry name" value="PUB-like_dom_sf"/>
</dbReference>
<comment type="caution">
    <text evidence="3">The sequence shown here is derived from an EMBL/GenBank/DDBJ whole genome shotgun (WGS) entry which is preliminary data.</text>
</comment>
<feature type="compositionally biased region" description="Basic and acidic residues" evidence="1">
    <location>
        <begin position="134"/>
        <end position="162"/>
    </location>
</feature>
<dbReference type="EMBL" id="JADGJD010000119">
    <property type="protein sequence ID" value="KAJ3054733.1"/>
    <property type="molecule type" value="Genomic_DNA"/>
</dbReference>
<keyword evidence="2" id="KW-1133">Transmembrane helix</keyword>
<feature type="region of interest" description="Disordered" evidence="1">
    <location>
        <begin position="231"/>
        <end position="267"/>
    </location>
</feature>